<dbReference type="RefSeq" id="WP_024127843.1">
    <property type="nucleotide sequence ID" value="NC_023288.1"/>
</dbReference>
<sequence>MTSKTKIVVMSEEELGNLIERVVEKTLEKKGHFTRKWLTQKEACKYVGMSRQTLRTREIEGKITGYRDGQAVRYLIDELDNMIRGTS</sequence>
<feature type="domain" description="Helix-turn-helix" evidence="1">
    <location>
        <begin position="37"/>
        <end position="85"/>
    </location>
</feature>
<evidence type="ECO:0000313" key="2">
    <source>
        <dbReference type="EMBL" id="AHE40576.1"/>
    </source>
</evidence>
<dbReference type="EMBL" id="KF648875">
    <property type="protein sequence ID" value="AHE40576.1"/>
    <property type="molecule type" value="Genomic_DNA"/>
</dbReference>
<reference evidence="2" key="1">
    <citation type="journal article" date="2014" name="Appl. Environ. Microbiol.">
        <title>Characterization of a Multiresistant Mosaic Plasmid from a Fish Farm Sediment Exiguobacterium sp. Isolate Reveals Aggregation of Functional Clinic-Associated Antibiotic Resistance Genes.</title>
        <authorList>
            <person name="Yang J."/>
            <person name="Wang C."/>
            <person name="Wu J."/>
            <person name="Liu L."/>
            <person name="Zhang G."/>
            <person name="Feng J."/>
        </authorList>
    </citation>
    <scope>NUCLEOTIDE SEQUENCE</scope>
    <source>
        <strain evidence="2">S3-2</strain>
        <plasmid evidence="2">pMC2</plasmid>
    </source>
</reference>
<keyword evidence="2" id="KW-0614">Plasmid</keyword>
<organism evidence="2">
    <name type="scientific">Exiguobacterium sp. S3-2</name>
    <dbReference type="NCBI Taxonomy" id="1389960"/>
    <lineage>
        <taxon>Bacteria</taxon>
        <taxon>Bacillati</taxon>
        <taxon>Bacillota</taxon>
        <taxon>Bacilli</taxon>
        <taxon>Bacillales</taxon>
        <taxon>Bacillales Family XII. Incertae Sedis</taxon>
        <taxon>Exiguobacterium</taxon>
    </lineage>
</organism>
<name>V9ZAW2_9BACL</name>
<accession>V9ZAW2</accession>
<dbReference type="InterPro" id="IPR041657">
    <property type="entry name" value="HTH_17"/>
</dbReference>
<dbReference type="SUPFAM" id="SSF46955">
    <property type="entry name" value="Putative DNA-binding domain"/>
    <property type="match status" value="1"/>
</dbReference>
<dbReference type="InterPro" id="IPR009061">
    <property type="entry name" value="DNA-bd_dom_put_sf"/>
</dbReference>
<geneLocation type="plasmid" evidence="2">
    <name>pMC2</name>
</geneLocation>
<dbReference type="Pfam" id="PF12728">
    <property type="entry name" value="HTH_17"/>
    <property type="match status" value="1"/>
</dbReference>
<proteinExistence type="predicted"/>
<evidence type="ECO:0000259" key="1">
    <source>
        <dbReference type="Pfam" id="PF12728"/>
    </source>
</evidence>
<protein>
    <recommendedName>
        <fullName evidence="1">Helix-turn-helix domain-containing protein</fullName>
    </recommendedName>
</protein>
<dbReference type="AlphaFoldDB" id="V9ZAW2"/>